<evidence type="ECO:0000313" key="2">
    <source>
        <dbReference type="EMBL" id="OEL10275.1"/>
    </source>
</evidence>
<organism evidence="2 4">
    <name type="scientific">Cloacibacterium normanense</name>
    <dbReference type="NCBI Taxonomy" id="237258"/>
    <lineage>
        <taxon>Bacteria</taxon>
        <taxon>Pseudomonadati</taxon>
        <taxon>Bacteroidota</taxon>
        <taxon>Flavobacteriia</taxon>
        <taxon>Flavobacteriales</taxon>
        <taxon>Weeksellaceae</taxon>
    </lineage>
</organism>
<proteinExistence type="predicted"/>
<name>A0A1E5UC96_9FLAO</name>
<evidence type="ECO:0000313" key="3">
    <source>
        <dbReference type="EMBL" id="PPZ92011.1"/>
    </source>
</evidence>
<protein>
    <submittedName>
        <fullName evidence="2">FixH family protein</fullName>
    </submittedName>
    <submittedName>
        <fullName evidence="3">Nitrogen fixation protein FixH</fullName>
    </submittedName>
</protein>
<reference evidence="3 5" key="2">
    <citation type="submission" date="2018-02" db="EMBL/GenBank/DDBJ databases">
        <title>Draft genome sequence of bacterial isolates from marine environment.</title>
        <authorList>
            <person name="Singh S.K."/>
            <person name="Hill R."/>
            <person name="Major S."/>
            <person name="Cai H."/>
            <person name="Li Y."/>
        </authorList>
    </citation>
    <scope>NUCLEOTIDE SEQUENCE [LARGE SCALE GENOMIC DNA]</scope>
    <source>
        <strain evidence="3 5">IMET F</strain>
    </source>
</reference>
<dbReference type="EMBL" id="MKGI01000078">
    <property type="protein sequence ID" value="OEL10275.1"/>
    <property type="molecule type" value="Genomic_DNA"/>
</dbReference>
<evidence type="ECO:0000256" key="1">
    <source>
        <dbReference type="SAM" id="Phobius"/>
    </source>
</evidence>
<evidence type="ECO:0000313" key="4">
    <source>
        <dbReference type="Proteomes" id="UP000095601"/>
    </source>
</evidence>
<sequence length="149" mass="17273">MKFTWGHGIVVALGLFISFILYLIFIFPIGKQNSELVTENYYEDELSYQKVIDAKNNAATLTAKPQYAQLPYGIRIAFPKDINNENAKIEYYLYRTNDKTQDKTGSVQLDADNSFLIPKNFMIPGSYTLKVLWTKDGKDYQVDYDVEWK</sequence>
<dbReference type="AlphaFoldDB" id="A0A1E5UC96"/>
<keyword evidence="4" id="KW-1185">Reference proteome</keyword>
<gene>
    <name evidence="2" type="ORF">BHF72_0639</name>
    <name evidence="3" type="ORF">C3729_03250</name>
</gene>
<dbReference type="STRING" id="237258.SAMN04489756_10567"/>
<dbReference type="RefSeq" id="WP_069800310.1">
    <property type="nucleotide sequence ID" value="NZ_CP034157.1"/>
</dbReference>
<keyword evidence="1" id="KW-0812">Transmembrane</keyword>
<dbReference type="InterPro" id="IPR008620">
    <property type="entry name" value="FixH"/>
</dbReference>
<keyword evidence="1" id="KW-1133">Transmembrane helix</keyword>
<dbReference type="PATRIC" id="fig|237258.4.peg.820"/>
<comment type="caution">
    <text evidence="2">The sequence shown here is derived from an EMBL/GenBank/DDBJ whole genome shotgun (WGS) entry which is preliminary data.</text>
</comment>
<reference evidence="2 4" key="1">
    <citation type="submission" date="2016-09" db="EMBL/GenBank/DDBJ databases">
        <authorList>
            <person name="Capua I."/>
            <person name="De Benedictis P."/>
            <person name="Joannis T."/>
            <person name="Lombin L.H."/>
            <person name="Cattoli G."/>
        </authorList>
    </citation>
    <scope>NUCLEOTIDE SEQUENCE [LARGE SCALE GENOMIC DNA]</scope>
    <source>
        <strain evidence="2 4">NRS-1</strain>
    </source>
</reference>
<dbReference type="EMBL" id="PTPZ01000002">
    <property type="protein sequence ID" value="PPZ92011.1"/>
    <property type="molecule type" value="Genomic_DNA"/>
</dbReference>
<dbReference type="OrthoDB" id="1493774at2"/>
<dbReference type="KEGG" id="cnr:EB819_10185"/>
<dbReference type="Pfam" id="PF05751">
    <property type="entry name" value="FixH"/>
    <property type="match status" value="1"/>
</dbReference>
<dbReference type="Proteomes" id="UP000095601">
    <property type="component" value="Unassembled WGS sequence"/>
</dbReference>
<evidence type="ECO:0000313" key="5">
    <source>
        <dbReference type="Proteomes" id="UP000238565"/>
    </source>
</evidence>
<accession>A0A1E5UC96</accession>
<feature type="transmembrane region" description="Helical" evidence="1">
    <location>
        <begin position="6"/>
        <end position="27"/>
    </location>
</feature>
<keyword evidence="1" id="KW-0472">Membrane</keyword>
<dbReference type="Proteomes" id="UP000238565">
    <property type="component" value="Unassembled WGS sequence"/>
</dbReference>